<organism evidence="11 12">
    <name type="scientific">Acorus calamus</name>
    <name type="common">Sweet flag</name>
    <dbReference type="NCBI Taxonomy" id="4465"/>
    <lineage>
        <taxon>Eukaryota</taxon>
        <taxon>Viridiplantae</taxon>
        <taxon>Streptophyta</taxon>
        <taxon>Embryophyta</taxon>
        <taxon>Tracheophyta</taxon>
        <taxon>Spermatophyta</taxon>
        <taxon>Magnoliopsida</taxon>
        <taxon>Liliopsida</taxon>
        <taxon>Acoraceae</taxon>
        <taxon>Acorus</taxon>
    </lineage>
</organism>
<evidence type="ECO:0000256" key="3">
    <source>
        <dbReference type="ARBA" id="ARBA00005641"/>
    </source>
</evidence>
<dbReference type="GO" id="GO:0005576">
    <property type="term" value="C:extracellular region"/>
    <property type="evidence" value="ECO:0007669"/>
    <property type="project" value="UniProtKB-SubCell"/>
</dbReference>
<keyword evidence="5" id="KW-0964">Secreted</keyword>
<dbReference type="InterPro" id="IPR001547">
    <property type="entry name" value="Glyco_hydro_5"/>
</dbReference>
<evidence type="ECO:0000256" key="9">
    <source>
        <dbReference type="SAM" id="SignalP"/>
    </source>
</evidence>
<dbReference type="SUPFAM" id="SSF51445">
    <property type="entry name" value="(Trans)glycosidases"/>
    <property type="match status" value="1"/>
</dbReference>
<reference evidence="11" key="2">
    <citation type="submission" date="2023-06" db="EMBL/GenBank/DDBJ databases">
        <authorList>
            <person name="Ma L."/>
            <person name="Liu K.-W."/>
            <person name="Li Z."/>
            <person name="Hsiao Y.-Y."/>
            <person name="Qi Y."/>
            <person name="Fu T."/>
            <person name="Tang G."/>
            <person name="Zhang D."/>
            <person name="Sun W.-H."/>
            <person name="Liu D.-K."/>
            <person name="Li Y."/>
            <person name="Chen G.-Z."/>
            <person name="Liu X.-D."/>
            <person name="Liao X.-Y."/>
            <person name="Jiang Y.-T."/>
            <person name="Yu X."/>
            <person name="Hao Y."/>
            <person name="Huang J."/>
            <person name="Zhao X.-W."/>
            <person name="Ke S."/>
            <person name="Chen Y.-Y."/>
            <person name="Wu W.-L."/>
            <person name="Hsu J.-L."/>
            <person name="Lin Y.-F."/>
            <person name="Huang M.-D."/>
            <person name="Li C.-Y."/>
            <person name="Huang L."/>
            <person name="Wang Z.-W."/>
            <person name="Zhao X."/>
            <person name="Zhong W.-Y."/>
            <person name="Peng D.-H."/>
            <person name="Ahmad S."/>
            <person name="Lan S."/>
            <person name="Zhang J.-S."/>
            <person name="Tsai W.-C."/>
            <person name="Van De Peer Y."/>
            <person name="Liu Z.-J."/>
        </authorList>
    </citation>
    <scope>NUCLEOTIDE SEQUENCE</scope>
    <source>
        <strain evidence="11">CP</strain>
        <tissue evidence="11">Leaves</tissue>
    </source>
</reference>
<sequence length="414" mass="46875">MLGRLGFCVIVWLILLVFQNALLVAGDDDFVRVSGSHFVLHGRSFYSNGFNAYWLLDRASDPTQRHLVTEAFKQATEPGMSIVRTWATCGGGGQPLQLSPGKYDEDMFRGLDFVISEAKGFGVHLILSFLVNDPSYAERRVYVQWAKDRGEQLSSDDDFYRSEVVRGFYRDHVRTVISRVNTITNVTYRDDPTIFAWELMNEPRCPTDLSGKTIQDWISIMAKYVKSLDSNHLLEVGLEGFYGPSTPEKFKINPGFLVGTDYITNHQVEDINFITIHAYPDQWTPGADEEGQMNFLQNWLRSHIDDASWILRKPIMVTEFGRSSKLGHYETGQRDRMFNSVYNVVYGCARGGGPCAGALFWQLLVEGMDNYRDGYEVIMSEQPSTANIITLNSRQISGLDHGLLGSVRRLGLKN</sequence>
<dbReference type="FunFam" id="3.20.20.80:FF:000012">
    <property type="entry name" value="Mannan endo-1,4-beta-mannosidase 6"/>
    <property type="match status" value="1"/>
</dbReference>
<keyword evidence="7" id="KW-0378">Hydrolase</keyword>
<keyword evidence="12" id="KW-1185">Reference proteome</keyword>
<comment type="subcellular location">
    <subcellularLocation>
        <location evidence="2">Secreted</location>
    </subcellularLocation>
</comment>
<evidence type="ECO:0000256" key="8">
    <source>
        <dbReference type="ARBA" id="ARBA00023295"/>
    </source>
</evidence>
<comment type="similarity">
    <text evidence="3">Belongs to the glycosyl hydrolase 5 (cellulase A) family.</text>
</comment>
<evidence type="ECO:0000256" key="6">
    <source>
        <dbReference type="ARBA" id="ARBA00022729"/>
    </source>
</evidence>
<dbReference type="GO" id="GO:0016985">
    <property type="term" value="F:mannan endo-1,4-beta-mannosidase activity"/>
    <property type="evidence" value="ECO:0007669"/>
    <property type="project" value="UniProtKB-EC"/>
</dbReference>
<evidence type="ECO:0000256" key="4">
    <source>
        <dbReference type="ARBA" id="ARBA00012706"/>
    </source>
</evidence>
<evidence type="ECO:0000256" key="7">
    <source>
        <dbReference type="ARBA" id="ARBA00022801"/>
    </source>
</evidence>
<dbReference type="GO" id="GO:0000272">
    <property type="term" value="P:polysaccharide catabolic process"/>
    <property type="evidence" value="ECO:0007669"/>
    <property type="project" value="InterPro"/>
</dbReference>
<evidence type="ECO:0000256" key="5">
    <source>
        <dbReference type="ARBA" id="ARBA00022525"/>
    </source>
</evidence>
<accession>A0AAV9ES01</accession>
<dbReference type="Pfam" id="PF26410">
    <property type="entry name" value="GH5_mannosidase"/>
    <property type="match status" value="1"/>
</dbReference>
<dbReference type="InterPro" id="IPR045053">
    <property type="entry name" value="MAN-like"/>
</dbReference>
<feature type="chain" id="PRO_5043631134" description="mannan endo-1,4-beta-mannosidase" evidence="9">
    <location>
        <begin position="27"/>
        <end position="414"/>
    </location>
</feature>
<reference evidence="11" key="1">
    <citation type="journal article" date="2023" name="Nat. Commun.">
        <title>Diploid and tetraploid genomes of Acorus and the evolution of monocots.</title>
        <authorList>
            <person name="Ma L."/>
            <person name="Liu K.W."/>
            <person name="Li Z."/>
            <person name="Hsiao Y.Y."/>
            <person name="Qi Y."/>
            <person name="Fu T."/>
            <person name="Tang G.D."/>
            <person name="Zhang D."/>
            <person name="Sun W.H."/>
            <person name="Liu D.K."/>
            <person name="Li Y."/>
            <person name="Chen G.Z."/>
            <person name="Liu X.D."/>
            <person name="Liao X.Y."/>
            <person name="Jiang Y.T."/>
            <person name="Yu X."/>
            <person name="Hao Y."/>
            <person name="Huang J."/>
            <person name="Zhao X.W."/>
            <person name="Ke S."/>
            <person name="Chen Y.Y."/>
            <person name="Wu W.L."/>
            <person name="Hsu J.L."/>
            <person name="Lin Y.F."/>
            <person name="Huang M.D."/>
            <person name="Li C.Y."/>
            <person name="Huang L."/>
            <person name="Wang Z.W."/>
            <person name="Zhao X."/>
            <person name="Zhong W.Y."/>
            <person name="Peng D.H."/>
            <person name="Ahmad S."/>
            <person name="Lan S."/>
            <person name="Zhang J.S."/>
            <person name="Tsai W.C."/>
            <person name="Van de Peer Y."/>
            <person name="Liu Z.J."/>
        </authorList>
    </citation>
    <scope>NUCLEOTIDE SEQUENCE</scope>
    <source>
        <strain evidence="11">CP</strain>
    </source>
</reference>
<keyword evidence="8" id="KW-0326">Glycosidase</keyword>
<dbReference type="InterPro" id="IPR017853">
    <property type="entry name" value="GH"/>
</dbReference>
<evidence type="ECO:0000259" key="10">
    <source>
        <dbReference type="Pfam" id="PF26410"/>
    </source>
</evidence>
<comment type="caution">
    <text evidence="11">The sequence shown here is derived from an EMBL/GenBank/DDBJ whole genome shotgun (WGS) entry which is preliminary data.</text>
</comment>
<feature type="domain" description="Glycoside hydrolase family 5" evidence="10">
    <location>
        <begin position="29"/>
        <end position="362"/>
    </location>
</feature>
<feature type="signal peptide" evidence="9">
    <location>
        <begin position="1"/>
        <end position="26"/>
    </location>
</feature>
<evidence type="ECO:0000256" key="2">
    <source>
        <dbReference type="ARBA" id="ARBA00004613"/>
    </source>
</evidence>
<dbReference type="Proteomes" id="UP001180020">
    <property type="component" value="Unassembled WGS sequence"/>
</dbReference>
<dbReference type="Gene3D" id="3.20.20.80">
    <property type="entry name" value="Glycosidases"/>
    <property type="match status" value="1"/>
</dbReference>
<evidence type="ECO:0000313" key="12">
    <source>
        <dbReference type="Proteomes" id="UP001180020"/>
    </source>
</evidence>
<dbReference type="EC" id="3.2.1.78" evidence="4"/>
<dbReference type="PANTHER" id="PTHR31451">
    <property type="match status" value="1"/>
</dbReference>
<keyword evidence="6 9" id="KW-0732">Signal</keyword>
<name>A0AAV9ES01_ACOCL</name>
<dbReference type="EMBL" id="JAUJYO010000005">
    <property type="protein sequence ID" value="KAK1316092.1"/>
    <property type="molecule type" value="Genomic_DNA"/>
</dbReference>
<evidence type="ECO:0000256" key="1">
    <source>
        <dbReference type="ARBA" id="ARBA00001678"/>
    </source>
</evidence>
<comment type="catalytic activity">
    <reaction evidence="1">
        <text>Random hydrolysis of (1-&gt;4)-beta-D-mannosidic linkages in mannans, galactomannans and glucomannans.</text>
        <dbReference type="EC" id="3.2.1.78"/>
    </reaction>
</comment>
<evidence type="ECO:0000313" key="11">
    <source>
        <dbReference type="EMBL" id="KAK1316092.1"/>
    </source>
</evidence>
<dbReference type="AlphaFoldDB" id="A0AAV9ES01"/>
<dbReference type="PANTHER" id="PTHR31451:SF39">
    <property type="entry name" value="MANNAN ENDO-1,4-BETA-MANNOSIDASE 1"/>
    <property type="match status" value="1"/>
</dbReference>
<gene>
    <name evidence="11" type="primary">MAN1</name>
    <name evidence="11" type="ORF">QJS10_CPA05g00027</name>
</gene>
<protein>
    <recommendedName>
        <fullName evidence="4">mannan endo-1,4-beta-mannosidase</fullName>
        <ecNumber evidence="4">3.2.1.78</ecNumber>
    </recommendedName>
</protein>
<proteinExistence type="inferred from homology"/>